<evidence type="ECO:0000256" key="7">
    <source>
        <dbReference type="ARBA" id="ARBA00023136"/>
    </source>
</evidence>
<evidence type="ECO:0000256" key="3">
    <source>
        <dbReference type="ARBA" id="ARBA00020983"/>
    </source>
</evidence>
<evidence type="ECO:0000256" key="6">
    <source>
        <dbReference type="ARBA" id="ARBA00023034"/>
    </source>
</evidence>
<comment type="subcellular location">
    <subcellularLocation>
        <location evidence="1">Golgi apparatus membrane</location>
        <topology evidence="1">Peripheral membrane protein</topology>
    </subcellularLocation>
</comment>
<name>A0A8R1E5G3_CAEJA</name>
<dbReference type="PANTHER" id="PTHR21311">
    <property type="entry name" value="CONSERVED OLIGOMERIC GOLGI COMPLEX COMPONENT 8"/>
    <property type="match status" value="1"/>
</dbReference>
<accession>A0A8R1E5G3</accession>
<evidence type="ECO:0000256" key="2">
    <source>
        <dbReference type="ARBA" id="ARBA00006419"/>
    </source>
</evidence>
<feature type="compositionally biased region" description="Basic and acidic residues" evidence="9">
    <location>
        <begin position="624"/>
        <end position="634"/>
    </location>
</feature>
<evidence type="ECO:0000313" key="11">
    <source>
        <dbReference type="Proteomes" id="UP000005237"/>
    </source>
</evidence>
<dbReference type="PANTHER" id="PTHR21311:SF0">
    <property type="entry name" value="CONSERVED OLIGOMERIC GOLGI COMPLEX SUBUNIT 8"/>
    <property type="match status" value="1"/>
</dbReference>
<evidence type="ECO:0000256" key="4">
    <source>
        <dbReference type="ARBA" id="ARBA00022448"/>
    </source>
</evidence>
<reference evidence="11" key="1">
    <citation type="submission" date="2010-08" db="EMBL/GenBank/DDBJ databases">
        <authorList>
            <consortium name="Caenorhabditis japonica Sequencing Consortium"/>
            <person name="Wilson R.K."/>
        </authorList>
    </citation>
    <scope>NUCLEOTIDE SEQUENCE [LARGE SCALE GENOMIC DNA]</scope>
    <source>
        <strain evidence="11">DF5081</strain>
    </source>
</reference>
<dbReference type="Pfam" id="PF04124">
    <property type="entry name" value="Dor1"/>
    <property type="match status" value="1"/>
</dbReference>
<dbReference type="InterPro" id="IPR016159">
    <property type="entry name" value="Cullin_repeat-like_dom_sf"/>
</dbReference>
<feature type="region of interest" description="Disordered" evidence="9">
    <location>
        <begin position="601"/>
        <end position="688"/>
    </location>
</feature>
<evidence type="ECO:0000256" key="5">
    <source>
        <dbReference type="ARBA" id="ARBA00022927"/>
    </source>
</evidence>
<comment type="similarity">
    <text evidence="2">Belongs to the COG8 family.</text>
</comment>
<organism evidence="10 11">
    <name type="scientific">Caenorhabditis japonica</name>
    <dbReference type="NCBI Taxonomy" id="281687"/>
    <lineage>
        <taxon>Eukaryota</taxon>
        <taxon>Metazoa</taxon>
        <taxon>Ecdysozoa</taxon>
        <taxon>Nematoda</taxon>
        <taxon>Chromadorea</taxon>
        <taxon>Rhabditida</taxon>
        <taxon>Rhabditina</taxon>
        <taxon>Rhabditomorpha</taxon>
        <taxon>Rhabditoidea</taxon>
        <taxon>Rhabditidae</taxon>
        <taxon>Peloderinae</taxon>
        <taxon>Caenorhabditis</taxon>
    </lineage>
</organism>
<feature type="compositionally biased region" description="Polar residues" evidence="9">
    <location>
        <begin position="601"/>
        <end position="613"/>
    </location>
</feature>
<feature type="region of interest" description="Disordered" evidence="9">
    <location>
        <begin position="549"/>
        <end position="573"/>
    </location>
</feature>
<evidence type="ECO:0000256" key="1">
    <source>
        <dbReference type="ARBA" id="ARBA00004395"/>
    </source>
</evidence>
<keyword evidence="11" id="KW-1185">Reference proteome</keyword>
<dbReference type="GO" id="GO:0000139">
    <property type="term" value="C:Golgi membrane"/>
    <property type="evidence" value="ECO:0007669"/>
    <property type="project" value="UniProtKB-SubCell"/>
</dbReference>
<dbReference type="GO" id="GO:0017119">
    <property type="term" value="C:Golgi transport complex"/>
    <property type="evidence" value="ECO:0007669"/>
    <property type="project" value="InterPro"/>
</dbReference>
<reference evidence="10" key="2">
    <citation type="submission" date="2022-06" db="UniProtKB">
        <authorList>
            <consortium name="EnsemblMetazoa"/>
        </authorList>
    </citation>
    <scope>IDENTIFICATION</scope>
    <source>
        <strain evidence="10">DF5081</strain>
    </source>
</reference>
<evidence type="ECO:0000313" key="10">
    <source>
        <dbReference type="EnsemblMetazoa" id="CJA19152.1"/>
    </source>
</evidence>
<dbReference type="GO" id="GO:0030334">
    <property type="term" value="P:regulation of cell migration"/>
    <property type="evidence" value="ECO:0007669"/>
    <property type="project" value="EnsemblMetazoa"/>
</dbReference>
<dbReference type="GO" id="GO:0035262">
    <property type="term" value="P:gonad morphogenesis"/>
    <property type="evidence" value="ECO:0007669"/>
    <property type="project" value="EnsemblMetazoa"/>
</dbReference>
<keyword evidence="5" id="KW-0653">Protein transport</keyword>
<keyword evidence="6" id="KW-0333">Golgi apparatus</keyword>
<sequence>MDGEFQNQHGDDIKNMGLEEMRRQRVLLASELKAIDAQISDLAFNNYGTYANAGRATHDCSKTFGEMRDKTLDLSGQADELTNAFQKFRTKAKSLSEEQELVRKALDASNPIWELLTLPSRMDVCIRAGYYDLAYTLTNYGMQLQQQTQPYKNPLIKKVADRLVEARSYLLEELFNKFAGPLDLAESIKVVNNVRKMPYLTANQLRIAVLQHRDIYLEKQILDISGTSDMIVQAIEIYRTSMYDTLVLYLAVFPENENVRKDRNADPRWESWPVLPPNSILSQWVISNVRRMLDLITKADVKSSIDYSAVWSKLMAMAASFGRMGIDFRPLISHKLTKLVEQRFRQNVQEATHKLTGSSRNIVMSGIDPASWSQNESPSDSAPIPSPELCVWDDVTVYANTVVESLNGLRFLLTPVILSTVVVSLRDSIRSILTWLATSHFHSANFSRAVRIICTCLAPFFEKCIVYFFPPTLVNKIFGSTVTKQQYLQFIEIDIQQLAASCDGAEKIEEIVRPLLLKRTLADIDLDAVLNAKPTEEKEPAKFFLESNADDEVEDSGKLQENVEPTMENPRETNFSDEVDVKNEKIEAETKNEMLVEIEPSTQENPVTTSQKITVEPQLEPIPELEHVAETARAEEEDVQTAATQNDNTEDNKEEEEEWGWGEEEEVAVPEKSEQEEVKKLEKGGKDD</sequence>
<proteinExistence type="inferred from homology"/>
<evidence type="ECO:0000256" key="9">
    <source>
        <dbReference type="SAM" id="MobiDB-lite"/>
    </source>
</evidence>
<dbReference type="Proteomes" id="UP000005237">
    <property type="component" value="Unassembled WGS sequence"/>
</dbReference>
<dbReference type="InterPro" id="IPR007255">
    <property type="entry name" value="COG8"/>
</dbReference>
<dbReference type="GO" id="GO:0006891">
    <property type="term" value="P:intra-Golgi vesicle-mediated transport"/>
    <property type="evidence" value="ECO:0007669"/>
    <property type="project" value="TreeGrafter"/>
</dbReference>
<keyword evidence="4" id="KW-0813">Transport</keyword>
<dbReference type="SUPFAM" id="SSF74788">
    <property type="entry name" value="Cullin repeat-like"/>
    <property type="match status" value="1"/>
</dbReference>
<feature type="compositionally biased region" description="Acidic residues" evidence="9">
    <location>
        <begin position="648"/>
        <end position="668"/>
    </location>
</feature>
<evidence type="ECO:0000256" key="8">
    <source>
        <dbReference type="ARBA" id="ARBA00031347"/>
    </source>
</evidence>
<protein>
    <recommendedName>
        <fullName evidence="3">Conserved oligomeric Golgi complex subunit 8</fullName>
    </recommendedName>
    <alternativeName>
        <fullName evidence="8">Component of oligomeric Golgi complex 8</fullName>
    </alternativeName>
</protein>
<dbReference type="AlphaFoldDB" id="A0A8R1E5G3"/>
<dbReference type="EnsemblMetazoa" id="CJA19152.1">
    <property type="protein sequence ID" value="CJA19152.1"/>
    <property type="gene ID" value="WBGene00138357"/>
</dbReference>
<keyword evidence="7" id="KW-0472">Membrane</keyword>
<dbReference type="GO" id="GO:0015031">
    <property type="term" value="P:protein transport"/>
    <property type="evidence" value="ECO:0007669"/>
    <property type="project" value="UniProtKB-KW"/>
</dbReference>
<feature type="compositionally biased region" description="Basic and acidic residues" evidence="9">
    <location>
        <begin position="669"/>
        <end position="688"/>
    </location>
</feature>